<evidence type="ECO:0008006" key="4">
    <source>
        <dbReference type="Google" id="ProtNLM"/>
    </source>
</evidence>
<accession>A0A238VD06</accession>
<reference evidence="2 3" key="1">
    <citation type="submission" date="2017-06" db="EMBL/GenBank/DDBJ databases">
        <authorList>
            <person name="Kim H.J."/>
            <person name="Triplett B.A."/>
        </authorList>
    </citation>
    <scope>NUCLEOTIDE SEQUENCE [LARGE SCALE GENOMIC DNA]</scope>
    <source>
        <strain evidence="2 3">DSM 29150</strain>
    </source>
</reference>
<evidence type="ECO:0000313" key="3">
    <source>
        <dbReference type="Proteomes" id="UP000198384"/>
    </source>
</evidence>
<dbReference type="Proteomes" id="UP000198384">
    <property type="component" value="Unassembled WGS sequence"/>
</dbReference>
<dbReference type="RefSeq" id="WP_089379830.1">
    <property type="nucleotide sequence ID" value="NZ_FZNT01000001.1"/>
</dbReference>
<gene>
    <name evidence="2" type="ORF">SAMN06265371_101158</name>
</gene>
<dbReference type="EMBL" id="FZNT01000001">
    <property type="protein sequence ID" value="SNR31573.1"/>
    <property type="molecule type" value="Genomic_DNA"/>
</dbReference>
<keyword evidence="1" id="KW-0732">Signal</keyword>
<dbReference type="AlphaFoldDB" id="A0A238VD06"/>
<feature type="chain" id="PRO_5013189782" description="DUF4625 domain-containing protein" evidence="1">
    <location>
        <begin position="21"/>
        <end position="134"/>
    </location>
</feature>
<feature type="signal peptide" evidence="1">
    <location>
        <begin position="1"/>
        <end position="20"/>
    </location>
</feature>
<organism evidence="2 3">
    <name type="scientific">Lutibacter agarilyticus</name>
    <dbReference type="NCBI Taxonomy" id="1109740"/>
    <lineage>
        <taxon>Bacteria</taxon>
        <taxon>Pseudomonadati</taxon>
        <taxon>Bacteroidota</taxon>
        <taxon>Flavobacteriia</taxon>
        <taxon>Flavobacteriales</taxon>
        <taxon>Flavobacteriaceae</taxon>
        <taxon>Lutibacter</taxon>
    </lineage>
</organism>
<keyword evidence="3" id="KW-1185">Reference proteome</keyword>
<protein>
    <recommendedName>
        <fullName evidence="4">DUF4625 domain-containing protein</fullName>
    </recommendedName>
</protein>
<proteinExistence type="predicted"/>
<sequence length="134" mass="14968">MKKLILIATVLITAVTFAQKATITKYPTEPIKIGTVVELEGDYDAGENQTVGEKGIAFVLRVFNTKTKKFVWKASESDETTKGINKGSSSASFKITKKIAPSSELKKDEEYRIVMTFKNSDNKWISNWKTVTII</sequence>
<evidence type="ECO:0000313" key="2">
    <source>
        <dbReference type="EMBL" id="SNR31573.1"/>
    </source>
</evidence>
<name>A0A238VD06_9FLAO</name>
<evidence type="ECO:0000256" key="1">
    <source>
        <dbReference type="SAM" id="SignalP"/>
    </source>
</evidence>